<keyword evidence="9" id="KW-1185">Reference proteome</keyword>
<dbReference type="PANTHER" id="PTHR15680:SF9">
    <property type="entry name" value="LARGE RIBOSOMAL SUBUNIT PROTEIN BL19M"/>
    <property type="match status" value="1"/>
</dbReference>
<dbReference type="FunFam" id="2.30.30.790:FF:000001">
    <property type="entry name" value="50S ribosomal protein L19"/>
    <property type="match status" value="1"/>
</dbReference>
<evidence type="ECO:0000256" key="2">
    <source>
        <dbReference type="ARBA" id="ARBA00005781"/>
    </source>
</evidence>
<evidence type="ECO:0000256" key="6">
    <source>
        <dbReference type="HAMAP-Rule" id="MF_00402"/>
    </source>
</evidence>
<comment type="function">
    <text evidence="1 6 7">This protein is located at the 30S-50S ribosomal subunit interface and may play a role in the structure and function of the aminoacyl-tRNA binding site.</text>
</comment>
<dbReference type="PRINTS" id="PR00061">
    <property type="entry name" value="RIBOSOMALL19"/>
</dbReference>
<dbReference type="Proteomes" id="UP000000774">
    <property type="component" value="Chromosome"/>
</dbReference>
<evidence type="ECO:0000256" key="7">
    <source>
        <dbReference type="RuleBase" id="RU000559"/>
    </source>
</evidence>
<dbReference type="InterPro" id="IPR008991">
    <property type="entry name" value="Translation_prot_SH3-like_sf"/>
</dbReference>
<evidence type="ECO:0000256" key="4">
    <source>
        <dbReference type="ARBA" id="ARBA00023274"/>
    </source>
</evidence>
<dbReference type="HAMAP" id="MF_00402">
    <property type="entry name" value="Ribosomal_bL19"/>
    <property type="match status" value="1"/>
</dbReference>
<accession>Q04FP4</accession>
<keyword evidence="4 6" id="KW-0687">Ribonucleoprotein</keyword>
<dbReference type="HOGENOM" id="CLU_103507_2_1_9"/>
<dbReference type="InterPro" id="IPR038657">
    <property type="entry name" value="Ribosomal_bL19_sf"/>
</dbReference>
<dbReference type="Gene3D" id="2.30.30.790">
    <property type="match status" value="1"/>
</dbReference>
<evidence type="ECO:0000256" key="3">
    <source>
        <dbReference type="ARBA" id="ARBA00022980"/>
    </source>
</evidence>
<evidence type="ECO:0000313" key="9">
    <source>
        <dbReference type="Proteomes" id="UP000000774"/>
    </source>
</evidence>
<dbReference type="NCBIfam" id="TIGR01024">
    <property type="entry name" value="rplS_bact"/>
    <property type="match status" value="1"/>
</dbReference>
<dbReference type="InterPro" id="IPR001857">
    <property type="entry name" value="Ribosomal_bL19"/>
</dbReference>
<dbReference type="PANTHER" id="PTHR15680">
    <property type="entry name" value="RIBOSOMAL PROTEIN L19"/>
    <property type="match status" value="1"/>
</dbReference>
<dbReference type="SUPFAM" id="SSF50104">
    <property type="entry name" value="Translation proteins SH3-like domain"/>
    <property type="match status" value="1"/>
</dbReference>
<organism evidence="8 9">
    <name type="scientific">Oenococcus oeni (strain ATCC BAA-331 / PSU-1)</name>
    <dbReference type="NCBI Taxonomy" id="203123"/>
    <lineage>
        <taxon>Bacteria</taxon>
        <taxon>Bacillati</taxon>
        <taxon>Bacillota</taxon>
        <taxon>Bacilli</taxon>
        <taxon>Lactobacillales</taxon>
        <taxon>Lactobacillaceae</taxon>
        <taxon>Oenococcus</taxon>
    </lineage>
</organism>
<dbReference type="eggNOG" id="COG0335">
    <property type="taxonomic scope" value="Bacteria"/>
</dbReference>
<dbReference type="GO" id="GO:0022625">
    <property type="term" value="C:cytosolic large ribosomal subunit"/>
    <property type="evidence" value="ECO:0007669"/>
    <property type="project" value="TreeGrafter"/>
</dbReference>
<sequence length="162" mass="18836">MKTDTIFFGYFLPITDIALLYQGIEYQCFRWEYKMKQNQVLEKLTQSQLRSDIPDFRPGDNVRVYARIVEGERERVQLFEGVVVKRKGFGISASYTVRKVSSGVGVERTFPLNSPRVDKIEVTRHGHVRRAKLYYLRALRGKAARIKESLNTKATNKKTQTK</sequence>
<comment type="similarity">
    <text evidence="2 6 7">Belongs to the bacterial ribosomal protein bL19 family.</text>
</comment>
<evidence type="ECO:0000256" key="5">
    <source>
        <dbReference type="ARBA" id="ARBA00035171"/>
    </source>
</evidence>
<dbReference type="Pfam" id="PF01245">
    <property type="entry name" value="Ribosomal_L19"/>
    <property type="match status" value="1"/>
</dbReference>
<reference evidence="8 9" key="1">
    <citation type="journal article" date="2006" name="Proc. Natl. Acad. Sci. U.S.A.">
        <title>Comparative genomics of the lactic acid bacteria.</title>
        <authorList>
            <person name="Makarova K."/>
            <person name="Slesarev A."/>
            <person name="Wolf Y."/>
            <person name="Sorokin A."/>
            <person name="Mirkin B."/>
            <person name="Koonin E."/>
            <person name="Pavlov A."/>
            <person name="Pavlova N."/>
            <person name="Karamychev V."/>
            <person name="Polouchine N."/>
            <person name="Shakhova V."/>
            <person name="Grigoriev I."/>
            <person name="Lou Y."/>
            <person name="Rohksar D."/>
            <person name="Lucas S."/>
            <person name="Huang K."/>
            <person name="Goodstein D.M."/>
            <person name="Hawkins T."/>
            <person name="Plengvidhya V."/>
            <person name="Welker D."/>
            <person name="Hughes J."/>
            <person name="Goh Y."/>
            <person name="Benson A."/>
            <person name="Baldwin K."/>
            <person name="Lee J.H."/>
            <person name="Diaz-Muniz I."/>
            <person name="Dosti B."/>
            <person name="Smeianov V."/>
            <person name="Wechter W."/>
            <person name="Barabote R."/>
            <person name="Lorca G."/>
            <person name="Altermann E."/>
            <person name="Barrangou R."/>
            <person name="Ganesan B."/>
            <person name="Xie Y."/>
            <person name="Rawsthorne H."/>
            <person name="Tamir D."/>
            <person name="Parker C."/>
            <person name="Breidt F."/>
            <person name="Broadbent J."/>
            <person name="Hutkins R."/>
            <person name="O'Sullivan D."/>
            <person name="Steele J."/>
            <person name="Unlu G."/>
            <person name="Saier M."/>
            <person name="Klaenhammer T."/>
            <person name="Richardson P."/>
            <person name="Kozyavkin S."/>
            <person name="Weimer B."/>
            <person name="Mills D."/>
        </authorList>
    </citation>
    <scope>NUCLEOTIDE SEQUENCE [LARGE SCALE GENOMIC DNA]</scope>
    <source>
        <strain evidence="9">ATCC BAA-331 / PSU-1</strain>
    </source>
</reference>
<evidence type="ECO:0000313" key="8">
    <source>
        <dbReference type="EMBL" id="ABJ56728.1"/>
    </source>
</evidence>
<dbReference type="AlphaFoldDB" id="Q04FP4"/>
<proteinExistence type="inferred from homology"/>
<keyword evidence="3 6" id="KW-0689">Ribosomal protein</keyword>
<dbReference type="InterPro" id="IPR018257">
    <property type="entry name" value="Ribosomal_bL19_CS"/>
</dbReference>
<dbReference type="PROSITE" id="PS01015">
    <property type="entry name" value="RIBOSOMAL_L19"/>
    <property type="match status" value="1"/>
</dbReference>
<dbReference type="STRING" id="203123.OEOE_0802"/>
<protein>
    <recommendedName>
        <fullName evidence="5 6">Large ribosomal subunit protein bL19</fullName>
    </recommendedName>
</protein>
<gene>
    <name evidence="6" type="primary">rplS</name>
    <name evidence="8" type="ordered locus">OEOE_0802</name>
</gene>
<dbReference type="GO" id="GO:0006412">
    <property type="term" value="P:translation"/>
    <property type="evidence" value="ECO:0007669"/>
    <property type="project" value="UniProtKB-UniRule"/>
</dbReference>
<dbReference type="GO" id="GO:0003735">
    <property type="term" value="F:structural constituent of ribosome"/>
    <property type="evidence" value="ECO:0007669"/>
    <property type="project" value="InterPro"/>
</dbReference>
<name>Q04FP4_OENOB</name>
<evidence type="ECO:0000256" key="1">
    <source>
        <dbReference type="ARBA" id="ARBA00002349"/>
    </source>
</evidence>
<dbReference type="EMBL" id="CP000411">
    <property type="protein sequence ID" value="ABJ56728.1"/>
    <property type="molecule type" value="Genomic_DNA"/>
</dbReference>
<dbReference type="KEGG" id="ooe:OEOE_0802"/>